<evidence type="ECO:0000256" key="6">
    <source>
        <dbReference type="ARBA" id="ARBA00022656"/>
    </source>
</evidence>
<feature type="repeat" description="ANK" evidence="12">
    <location>
        <begin position="101"/>
        <end position="133"/>
    </location>
</feature>
<evidence type="ECO:0000256" key="4">
    <source>
        <dbReference type="ARBA" id="ARBA00022525"/>
    </source>
</evidence>
<dbReference type="GO" id="GO:0006887">
    <property type="term" value="P:exocytosis"/>
    <property type="evidence" value="ECO:0007669"/>
    <property type="project" value="UniProtKB-KW"/>
</dbReference>
<dbReference type="PROSITE" id="PS50297">
    <property type="entry name" value="ANK_REP_REGION"/>
    <property type="match status" value="3"/>
</dbReference>
<dbReference type="Gene3D" id="1.25.40.20">
    <property type="entry name" value="Ankyrin repeat-containing domain"/>
    <property type="match status" value="2"/>
</dbReference>
<evidence type="ECO:0000256" key="8">
    <source>
        <dbReference type="ARBA" id="ARBA00022737"/>
    </source>
</evidence>
<dbReference type="GO" id="GO:0044231">
    <property type="term" value="C:host cell presynaptic membrane"/>
    <property type="evidence" value="ECO:0007669"/>
    <property type="project" value="UniProtKB-KW"/>
</dbReference>
<dbReference type="PROSITE" id="PS50088">
    <property type="entry name" value="ANK_REPEAT"/>
    <property type="match status" value="3"/>
</dbReference>
<dbReference type="AlphaFoldDB" id="A0AAV4UAM2"/>
<dbReference type="InterPro" id="IPR002110">
    <property type="entry name" value="Ankyrin_rpt"/>
</dbReference>
<evidence type="ECO:0000256" key="5">
    <source>
        <dbReference type="ARBA" id="ARBA00022537"/>
    </source>
</evidence>
<dbReference type="SMART" id="SM00248">
    <property type="entry name" value="ANK"/>
    <property type="match status" value="6"/>
</dbReference>
<comment type="subcellular location">
    <subcellularLocation>
        <location evidence="2">Secreted</location>
    </subcellularLocation>
    <subcellularLocation>
        <location evidence="1">Target cell membrane</location>
    </subcellularLocation>
</comment>
<evidence type="ECO:0000256" key="11">
    <source>
        <dbReference type="ARBA" id="ARBA00023298"/>
    </source>
</evidence>
<dbReference type="PANTHER" id="PTHR24134">
    <property type="entry name" value="ANKYRIN REPEAT-CONTAINING PROTEIN DDB_G0279043"/>
    <property type="match status" value="1"/>
</dbReference>
<evidence type="ECO:0000256" key="9">
    <source>
        <dbReference type="ARBA" id="ARBA00023028"/>
    </source>
</evidence>
<evidence type="ECO:0000256" key="2">
    <source>
        <dbReference type="ARBA" id="ARBA00004613"/>
    </source>
</evidence>
<feature type="repeat" description="ANK" evidence="12">
    <location>
        <begin position="186"/>
        <end position="218"/>
    </location>
</feature>
<keyword evidence="7" id="KW-0528">Neurotoxin</keyword>
<dbReference type="EMBL" id="BPLQ01010982">
    <property type="protein sequence ID" value="GIY54839.1"/>
    <property type="molecule type" value="Genomic_DNA"/>
</dbReference>
<dbReference type="Pfam" id="PF12796">
    <property type="entry name" value="Ank_2"/>
    <property type="match status" value="2"/>
</dbReference>
<evidence type="ECO:0000256" key="10">
    <source>
        <dbReference type="ARBA" id="ARBA00023043"/>
    </source>
</evidence>
<dbReference type="PANTHER" id="PTHR24134:SF9">
    <property type="entry name" value="ANKYRIN REPEAT AND SOCS BOX PROTEIN 8"/>
    <property type="match status" value="1"/>
</dbReference>
<name>A0AAV4UAM2_9ARAC</name>
<organism evidence="13 14">
    <name type="scientific">Caerostris darwini</name>
    <dbReference type="NCBI Taxonomy" id="1538125"/>
    <lineage>
        <taxon>Eukaryota</taxon>
        <taxon>Metazoa</taxon>
        <taxon>Ecdysozoa</taxon>
        <taxon>Arthropoda</taxon>
        <taxon>Chelicerata</taxon>
        <taxon>Arachnida</taxon>
        <taxon>Araneae</taxon>
        <taxon>Araneomorphae</taxon>
        <taxon>Entelegynae</taxon>
        <taxon>Araneoidea</taxon>
        <taxon>Araneidae</taxon>
        <taxon>Caerostris</taxon>
    </lineage>
</organism>
<proteinExistence type="predicted"/>
<keyword evidence="9" id="KW-0638">Presynaptic neurotoxin</keyword>
<dbReference type="Proteomes" id="UP001054837">
    <property type="component" value="Unassembled WGS sequence"/>
</dbReference>
<evidence type="ECO:0000256" key="12">
    <source>
        <dbReference type="PROSITE-ProRule" id="PRU00023"/>
    </source>
</evidence>
<keyword evidence="3" id="KW-0268">Exocytosis</keyword>
<keyword evidence="6" id="KW-0800">Toxin</keyword>
<evidence type="ECO:0000313" key="14">
    <source>
        <dbReference type="Proteomes" id="UP001054837"/>
    </source>
</evidence>
<keyword evidence="11" id="KW-0472">Membrane</keyword>
<accession>A0AAV4UAM2</accession>
<keyword evidence="10 12" id="KW-0040">ANK repeat</keyword>
<evidence type="ECO:0000313" key="13">
    <source>
        <dbReference type="EMBL" id="GIY54839.1"/>
    </source>
</evidence>
<keyword evidence="14" id="KW-1185">Reference proteome</keyword>
<dbReference type="GO" id="GO:0090729">
    <property type="term" value="F:toxin activity"/>
    <property type="evidence" value="ECO:0007669"/>
    <property type="project" value="UniProtKB-KW"/>
</dbReference>
<dbReference type="SUPFAM" id="SSF48403">
    <property type="entry name" value="Ankyrin repeat"/>
    <property type="match status" value="1"/>
</dbReference>
<dbReference type="GO" id="GO:0044218">
    <property type="term" value="C:other organism cell membrane"/>
    <property type="evidence" value="ECO:0007669"/>
    <property type="project" value="UniProtKB-KW"/>
</dbReference>
<keyword evidence="8" id="KW-0677">Repeat</keyword>
<keyword evidence="5" id="KW-1052">Target cell membrane</keyword>
<keyword evidence="4" id="KW-0964">Secreted</keyword>
<evidence type="ECO:0000256" key="1">
    <source>
        <dbReference type="ARBA" id="ARBA00004175"/>
    </source>
</evidence>
<comment type="caution">
    <text evidence="13">The sequence shown here is derived from an EMBL/GenBank/DDBJ whole genome shotgun (WGS) entry which is preliminary data.</text>
</comment>
<reference evidence="13 14" key="1">
    <citation type="submission" date="2021-06" db="EMBL/GenBank/DDBJ databases">
        <title>Caerostris darwini draft genome.</title>
        <authorList>
            <person name="Kono N."/>
            <person name="Arakawa K."/>
        </authorList>
    </citation>
    <scope>NUCLEOTIDE SEQUENCE [LARGE SCALE GENOMIC DNA]</scope>
</reference>
<dbReference type="GO" id="GO:0005576">
    <property type="term" value="C:extracellular region"/>
    <property type="evidence" value="ECO:0007669"/>
    <property type="project" value="UniProtKB-SubCell"/>
</dbReference>
<protein>
    <submittedName>
        <fullName evidence="13">Uncharacterized protein</fullName>
    </submittedName>
</protein>
<sequence>MEKENKKGKTILERFRKRNPGQIPYQKNEYVSTVLHKLASSSDADKLEEIVTYLLSGSDVNKRGVDGNTALHLAALNPIDNLKTISTLIKFGSDVNAENSDKNTALHFAAIRGKNLVICLLLNEGADINHQDSWGNTALHYSVDSCSYWKKINRHHQCPAKHNHGDIKILKNLLTSGADANPLNRFNDTPLMWATRDGHFDIVQMLLEFQASIILHNNDLKTPLHFFFDSRQPNFKNIVELIKRGTTCRMLDGLTESLIVHIVQKHESYQPAQLANTKALIKSKTLVFRDCFASVPGDNAAMENVLVDYMDESFQEVCFMESLYLNPEFSIYHFVMNSFNTVPTYICPKYLNFMFSFLLHGHFPIYYDYILLQFEEPYVRQKFSETIIYAKKDDRLVIILEKKELLRLSKFLSVLDMFHLMQAFSI</sequence>
<feature type="repeat" description="ANK" evidence="12">
    <location>
        <begin position="66"/>
        <end position="100"/>
    </location>
</feature>
<keyword evidence="11" id="KW-1053">Target membrane</keyword>
<gene>
    <name evidence="13" type="ORF">CDAR_277981</name>
</gene>
<evidence type="ECO:0000256" key="7">
    <source>
        <dbReference type="ARBA" id="ARBA00022699"/>
    </source>
</evidence>
<dbReference type="InterPro" id="IPR036770">
    <property type="entry name" value="Ankyrin_rpt-contain_sf"/>
</dbReference>
<evidence type="ECO:0000256" key="3">
    <source>
        <dbReference type="ARBA" id="ARBA00022483"/>
    </source>
</evidence>